<keyword evidence="3" id="KW-1185">Reference proteome</keyword>
<evidence type="ECO:0000313" key="2">
    <source>
        <dbReference type="EMBL" id="KAF2852205.1"/>
    </source>
</evidence>
<gene>
    <name evidence="2" type="ORF">T440DRAFT_446739</name>
</gene>
<dbReference type="OrthoDB" id="3772124at2759"/>
<dbReference type="EMBL" id="MU006299">
    <property type="protein sequence ID" value="KAF2852205.1"/>
    <property type="molecule type" value="Genomic_DNA"/>
</dbReference>
<feature type="compositionally biased region" description="Basic and acidic residues" evidence="1">
    <location>
        <begin position="75"/>
        <end position="100"/>
    </location>
</feature>
<sequence>MNMGRYHNDDYAPQGRSRVGKRGQQEQWDQYQRLEQAPRQALNETANRPVSTSTPASRERADSWQSQQSQISQEQSRRQSPGRESHGQSHFDDDGQESRMRSSSSGDCHTSWPSTSRPQGELRRLSAGFNSPTHVELERQKDHRKGLRGITQLKVAVKGWVRTRLASMQSVSSIWALCAQQTETPSDVCQRPHDLAIAPKPHFPHSLHHCESPSTMDHYPEVNVEERSVASSRHDSASSVNKNRTEQSNSTSSQQETQYTSFPPPSNTSTSQSHRTNSANSTTSSSTKETQRIEAQYARYTDAPPQYTEQQYEGKSEDQINSMRMSDYAKEISRIMGRQIVKDMKIAQHKTKSKSVDESK</sequence>
<feature type="region of interest" description="Disordered" evidence="1">
    <location>
        <begin position="1"/>
        <end position="122"/>
    </location>
</feature>
<accession>A0A6A7BCM1</accession>
<feature type="compositionally biased region" description="Polar residues" evidence="1">
    <location>
        <begin position="101"/>
        <end position="118"/>
    </location>
</feature>
<feature type="compositionally biased region" description="Low complexity" evidence="1">
    <location>
        <begin position="246"/>
        <end position="287"/>
    </location>
</feature>
<feature type="compositionally biased region" description="Basic and acidic residues" evidence="1">
    <location>
        <begin position="1"/>
        <end position="10"/>
    </location>
</feature>
<name>A0A6A7BCM1_9PLEO</name>
<reference evidence="2" key="1">
    <citation type="submission" date="2020-01" db="EMBL/GenBank/DDBJ databases">
        <authorList>
            <consortium name="DOE Joint Genome Institute"/>
            <person name="Haridas S."/>
            <person name="Albert R."/>
            <person name="Binder M."/>
            <person name="Bloem J."/>
            <person name="Labutti K."/>
            <person name="Salamov A."/>
            <person name="Andreopoulos B."/>
            <person name="Baker S.E."/>
            <person name="Barry K."/>
            <person name="Bills G."/>
            <person name="Bluhm B.H."/>
            <person name="Cannon C."/>
            <person name="Castanera R."/>
            <person name="Culley D.E."/>
            <person name="Daum C."/>
            <person name="Ezra D."/>
            <person name="Gonzalez J.B."/>
            <person name="Henrissat B."/>
            <person name="Kuo A."/>
            <person name="Liang C."/>
            <person name="Lipzen A."/>
            <person name="Lutzoni F."/>
            <person name="Magnuson J."/>
            <person name="Mondo S."/>
            <person name="Nolan M."/>
            <person name="Ohm R."/>
            <person name="Pangilinan J."/>
            <person name="Park H.-J."/>
            <person name="Ramirez L."/>
            <person name="Alfaro M."/>
            <person name="Sun H."/>
            <person name="Tritt A."/>
            <person name="Yoshinaga Y."/>
            <person name="Zwiers L.-H."/>
            <person name="Turgeon B.G."/>
            <person name="Goodwin S.B."/>
            <person name="Spatafora J.W."/>
            <person name="Crous P.W."/>
            <person name="Grigoriev I.V."/>
        </authorList>
    </citation>
    <scope>NUCLEOTIDE SEQUENCE</scope>
    <source>
        <strain evidence="2">IPT5</strain>
    </source>
</reference>
<feature type="compositionally biased region" description="Polar residues" evidence="1">
    <location>
        <begin position="42"/>
        <end position="56"/>
    </location>
</feature>
<feature type="region of interest" description="Disordered" evidence="1">
    <location>
        <begin position="225"/>
        <end position="321"/>
    </location>
</feature>
<proteinExistence type="predicted"/>
<protein>
    <submittedName>
        <fullName evidence="2">Uncharacterized protein</fullName>
    </submittedName>
</protein>
<feature type="compositionally biased region" description="Low complexity" evidence="1">
    <location>
        <begin position="63"/>
        <end position="74"/>
    </location>
</feature>
<organism evidence="2 3">
    <name type="scientific">Plenodomus tracheiphilus IPT5</name>
    <dbReference type="NCBI Taxonomy" id="1408161"/>
    <lineage>
        <taxon>Eukaryota</taxon>
        <taxon>Fungi</taxon>
        <taxon>Dikarya</taxon>
        <taxon>Ascomycota</taxon>
        <taxon>Pezizomycotina</taxon>
        <taxon>Dothideomycetes</taxon>
        <taxon>Pleosporomycetidae</taxon>
        <taxon>Pleosporales</taxon>
        <taxon>Pleosporineae</taxon>
        <taxon>Leptosphaeriaceae</taxon>
        <taxon>Plenodomus</taxon>
    </lineage>
</organism>
<evidence type="ECO:0000313" key="3">
    <source>
        <dbReference type="Proteomes" id="UP000799423"/>
    </source>
</evidence>
<feature type="compositionally biased region" description="Basic and acidic residues" evidence="1">
    <location>
        <begin position="225"/>
        <end position="236"/>
    </location>
</feature>
<dbReference type="AlphaFoldDB" id="A0A6A7BCM1"/>
<dbReference type="Proteomes" id="UP000799423">
    <property type="component" value="Unassembled WGS sequence"/>
</dbReference>
<evidence type="ECO:0000256" key="1">
    <source>
        <dbReference type="SAM" id="MobiDB-lite"/>
    </source>
</evidence>